<reference evidence="1 2" key="1">
    <citation type="submission" date="2023-06" db="EMBL/GenBank/DDBJ databases">
        <title>Aquibacillus rhizosphaerae LR5S19.</title>
        <authorList>
            <person name="Sun J.-Q."/>
        </authorList>
    </citation>
    <scope>NUCLEOTIDE SEQUENCE [LARGE SCALE GENOMIC DNA]</scope>
    <source>
        <strain evidence="1 2">LR5S19</strain>
    </source>
</reference>
<organism evidence="1 2">
    <name type="scientific">Aquibacillus rhizosphaerae</name>
    <dbReference type="NCBI Taxonomy" id="3051431"/>
    <lineage>
        <taxon>Bacteria</taxon>
        <taxon>Bacillati</taxon>
        <taxon>Bacillota</taxon>
        <taxon>Bacilli</taxon>
        <taxon>Bacillales</taxon>
        <taxon>Bacillaceae</taxon>
        <taxon>Aquibacillus</taxon>
    </lineage>
</organism>
<evidence type="ECO:0000313" key="2">
    <source>
        <dbReference type="Proteomes" id="UP001235343"/>
    </source>
</evidence>
<accession>A0ABT7L9C8</accession>
<comment type="caution">
    <text evidence="1">The sequence shown here is derived from an EMBL/GenBank/DDBJ whole genome shotgun (WGS) entry which is preliminary data.</text>
</comment>
<gene>
    <name evidence="1" type="ORF">QQS35_18705</name>
</gene>
<dbReference type="EMBL" id="JASTZU010000058">
    <property type="protein sequence ID" value="MDL4842469.1"/>
    <property type="molecule type" value="Genomic_DNA"/>
</dbReference>
<dbReference type="InterPro" id="IPR010461">
    <property type="entry name" value="ComK"/>
</dbReference>
<name>A0ABT7L9C8_9BACI</name>
<dbReference type="Pfam" id="PF06338">
    <property type="entry name" value="ComK"/>
    <property type="match status" value="1"/>
</dbReference>
<proteinExistence type="predicted"/>
<keyword evidence="2" id="KW-1185">Reference proteome</keyword>
<dbReference type="RefSeq" id="WP_285933739.1">
    <property type="nucleotide sequence ID" value="NZ_JASTZU010000058.1"/>
</dbReference>
<dbReference type="Proteomes" id="UP001235343">
    <property type="component" value="Unassembled WGS sequence"/>
</dbReference>
<evidence type="ECO:0000313" key="1">
    <source>
        <dbReference type="EMBL" id="MDL4842469.1"/>
    </source>
</evidence>
<sequence length="163" mass="18962">MKEIFNDYAITEHTMILSPAAHVDYQTIVLEHNRKLFVKKTPIQLIKKACLEGGSSYDGRRSAMIYLTSCRRKVPIPIDPNKDIFAFPTHSPSQYSCEWIFYNHIRLIRSSINSMSNNPVCMITFKNGQQLTTESSYYTIEKQMYRTAMCMLRLSIHSYNVYA</sequence>
<protein>
    <submittedName>
        <fullName evidence="1">Competence protein ComK</fullName>
    </submittedName>
</protein>